<feature type="region of interest" description="Disordered" evidence="3">
    <location>
        <begin position="1"/>
        <end position="46"/>
    </location>
</feature>
<gene>
    <name evidence="6" type="ORF">PCC79_06085</name>
</gene>
<evidence type="ECO:0000256" key="4">
    <source>
        <dbReference type="SAM" id="Phobius"/>
    </source>
</evidence>
<dbReference type="Gene3D" id="2.40.30.170">
    <property type="match status" value="1"/>
</dbReference>
<organism evidence="6 7">
    <name type="scientific">Propioniciclava soli</name>
    <dbReference type="NCBI Taxonomy" id="2775081"/>
    <lineage>
        <taxon>Bacteria</taxon>
        <taxon>Bacillati</taxon>
        <taxon>Actinomycetota</taxon>
        <taxon>Actinomycetes</taxon>
        <taxon>Propionibacteriales</taxon>
        <taxon>Propionibacteriaceae</taxon>
        <taxon>Propioniciclava</taxon>
    </lineage>
</organism>
<dbReference type="Gene3D" id="2.40.420.20">
    <property type="match status" value="1"/>
</dbReference>
<dbReference type="Gene3D" id="2.40.50.100">
    <property type="match status" value="1"/>
</dbReference>
<dbReference type="Pfam" id="PF25967">
    <property type="entry name" value="RND-MFP_C"/>
    <property type="match status" value="1"/>
</dbReference>
<feature type="compositionally biased region" description="Low complexity" evidence="3">
    <location>
        <begin position="19"/>
        <end position="34"/>
    </location>
</feature>
<feature type="region of interest" description="Disordered" evidence="3">
    <location>
        <begin position="410"/>
        <end position="431"/>
    </location>
</feature>
<dbReference type="SUPFAM" id="SSF111369">
    <property type="entry name" value="HlyD-like secretion proteins"/>
    <property type="match status" value="1"/>
</dbReference>
<dbReference type="PANTHER" id="PTHR32347:SF14">
    <property type="entry name" value="EFFLUX SYSTEM COMPONENT YKNX-RELATED"/>
    <property type="match status" value="1"/>
</dbReference>
<accession>A0ABZ3CC43</accession>
<keyword evidence="4" id="KW-0812">Transmembrane</keyword>
<keyword evidence="2" id="KW-0175">Coiled coil</keyword>
<keyword evidence="4" id="KW-1133">Transmembrane helix</keyword>
<dbReference type="EMBL" id="CP115965">
    <property type="protein sequence ID" value="WZW99762.1"/>
    <property type="molecule type" value="Genomic_DNA"/>
</dbReference>
<reference evidence="6 7" key="1">
    <citation type="journal article" date="2023" name="Environ Microbiome">
        <title>A coral-associated actinobacterium mitigates coral bleaching under heat stress.</title>
        <authorList>
            <person name="Li J."/>
            <person name="Zou Y."/>
            <person name="Li Q."/>
            <person name="Zhang J."/>
            <person name="Bourne D.G."/>
            <person name="Lyu Y."/>
            <person name="Liu C."/>
            <person name="Zhang S."/>
        </authorList>
    </citation>
    <scope>NUCLEOTIDE SEQUENCE [LARGE SCALE GENOMIC DNA]</scope>
    <source>
        <strain evidence="6 7">SCSIO 13291</strain>
    </source>
</reference>
<comment type="subcellular location">
    <subcellularLocation>
        <location evidence="1">Cell envelope</location>
    </subcellularLocation>
</comment>
<evidence type="ECO:0000256" key="2">
    <source>
        <dbReference type="ARBA" id="ARBA00023054"/>
    </source>
</evidence>
<feature type="compositionally biased region" description="Pro residues" evidence="3">
    <location>
        <begin position="35"/>
        <end position="44"/>
    </location>
</feature>
<dbReference type="InterPro" id="IPR058627">
    <property type="entry name" value="MdtA-like_C"/>
</dbReference>
<keyword evidence="4" id="KW-0472">Membrane</keyword>
<feature type="transmembrane region" description="Helical" evidence="4">
    <location>
        <begin position="55"/>
        <end position="77"/>
    </location>
</feature>
<dbReference type="PANTHER" id="PTHR32347">
    <property type="entry name" value="EFFLUX SYSTEM COMPONENT YKNX-RELATED"/>
    <property type="match status" value="1"/>
</dbReference>
<evidence type="ECO:0000313" key="6">
    <source>
        <dbReference type="EMBL" id="WZW99762.1"/>
    </source>
</evidence>
<dbReference type="InterPro" id="IPR050465">
    <property type="entry name" value="UPF0194_transport"/>
</dbReference>
<name>A0ABZ3CC43_9ACTN</name>
<evidence type="ECO:0000313" key="7">
    <source>
        <dbReference type="Proteomes" id="UP001434337"/>
    </source>
</evidence>
<feature type="domain" description="Multidrug resistance protein MdtA-like C-terminal permuted SH3" evidence="5">
    <location>
        <begin position="344"/>
        <end position="400"/>
    </location>
</feature>
<proteinExistence type="predicted"/>
<feature type="compositionally biased region" description="Pro residues" evidence="3">
    <location>
        <begin position="1"/>
        <end position="12"/>
    </location>
</feature>
<protein>
    <recommendedName>
        <fullName evidence="5">Multidrug resistance protein MdtA-like C-terminal permuted SH3 domain-containing protein</fullName>
    </recommendedName>
</protein>
<evidence type="ECO:0000256" key="3">
    <source>
        <dbReference type="SAM" id="MobiDB-lite"/>
    </source>
</evidence>
<dbReference type="Proteomes" id="UP001434337">
    <property type="component" value="Chromosome"/>
</dbReference>
<evidence type="ECO:0000259" key="5">
    <source>
        <dbReference type="Pfam" id="PF25967"/>
    </source>
</evidence>
<keyword evidence="7" id="KW-1185">Reference proteome</keyword>
<sequence length="431" mass="43247">MTTAPDPAPQPDSEPVDPAPTRVATDDPTPTATPLAPPPVPPAREPFWRLSGRDALAIGALALVGLLVAGFMVVSAVQRSFDAAMGGYPVENAEYVVERTTLGSEVTLSGTVQPTQRLDLSFTSEGDVTAVNVNVGDTVTASSVLATIDDAELRQAVTDARAEVNAAWTDYQNARRSGSSAEVTALRSEHAVKEQALTEAEKALEQASLVSTIDGVVAAVDVHVGDSVGAGSTTSAADATGAATSGGAAVVVISHTFQVDATVGGSERSRLSIGMPATVTVSSSPDPIPGTVTGLGVVAEASQTEGRPGAANFPVTVTLDGQPADVFAGIAAIVTLSTDASEAVLAVPMSAIIDWGSGTDGTVIVLRDGEEIPTPVTLGETGGDMVEIVSGLEEGDTVLITVGMMTTDGAVGPDGMPLDGSAAAPAPEATP</sequence>
<evidence type="ECO:0000256" key="1">
    <source>
        <dbReference type="ARBA" id="ARBA00004196"/>
    </source>
</evidence>
<dbReference type="RefSeq" id="WP_342373293.1">
    <property type="nucleotide sequence ID" value="NZ_CP115965.1"/>
</dbReference>